<keyword evidence="1" id="KW-0472">Membrane</keyword>
<evidence type="ECO:0000313" key="3">
    <source>
        <dbReference type="Proteomes" id="UP001162156"/>
    </source>
</evidence>
<keyword evidence="1" id="KW-1133">Transmembrane helix</keyword>
<accession>A0AAV8YEY8</accession>
<sequence>MVLKTALSEAFKFSFNTTATSEGESDSYASDLSDFKALQYALFSTCFVEVIGGFFFLITAFYILQDKHTVDAAVHGKHLNQQI</sequence>
<keyword evidence="3" id="KW-1185">Reference proteome</keyword>
<proteinExistence type="predicted"/>
<organism evidence="2 3">
    <name type="scientific">Rhamnusium bicolor</name>
    <dbReference type="NCBI Taxonomy" id="1586634"/>
    <lineage>
        <taxon>Eukaryota</taxon>
        <taxon>Metazoa</taxon>
        <taxon>Ecdysozoa</taxon>
        <taxon>Arthropoda</taxon>
        <taxon>Hexapoda</taxon>
        <taxon>Insecta</taxon>
        <taxon>Pterygota</taxon>
        <taxon>Neoptera</taxon>
        <taxon>Endopterygota</taxon>
        <taxon>Coleoptera</taxon>
        <taxon>Polyphaga</taxon>
        <taxon>Cucujiformia</taxon>
        <taxon>Chrysomeloidea</taxon>
        <taxon>Cerambycidae</taxon>
        <taxon>Lepturinae</taxon>
        <taxon>Rhagiini</taxon>
        <taxon>Rhamnusium</taxon>
    </lineage>
</organism>
<protein>
    <submittedName>
        <fullName evidence="2">Uncharacterized protein</fullName>
    </submittedName>
</protein>
<dbReference type="Proteomes" id="UP001162156">
    <property type="component" value="Unassembled WGS sequence"/>
</dbReference>
<dbReference type="AlphaFoldDB" id="A0AAV8YEY8"/>
<comment type="caution">
    <text evidence="2">The sequence shown here is derived from an EMBL/GenBank/DDBJ whole genome shotgun (WGS) entry which is preliminary data.</text>
</comment>
<name>A0AAV8YEY8_9CUCU</name>
<reference evidence="2" key="1">
    <citation type="journal article" date="2023" name="Insect Mol. Biol.">
        <title>Genome sequencing provides insights into the evolution of gene families encoding plant cell wall-degrading enzymes in longhorned beetles.</title>
        <authorList>
            <person name="Shin N.R."/>
            <person name="Okamura Y."/>
            <person name="Kirsch R."/>
            <person name="Pauchet Y."/>
        </authorList>
    </citation>
    <scope>NUCLEOTIDE SEQUENCE</scope>
    <source>
        <strain evidence="2">RBIC_L_NR</strain>
    </source>
</reference>
<evidence type="ECO:0000256" key="1">
    <source>
        <dbReference type="SAM" id="Phobius"/>
    </source>
</evidence>
<evidence type="ECO:0000313" key="2">
    <source>
        <dbReference type="EMBL" id="KAJ8949336.1"/>
    </source>
</evidence>
<gene>
    <name evidence="2" type="ORF">NQ314_008256</name>
</gene>
<keyword evidence="1" id="KW-0812">Transmembrane</keyword>
<dbReference type="EMBL" id="JANEYF010002236">
    <property type="protein sequence ID" value="KAJ8949336.1"/>
    <property type="molecule type" value="Genomic_DNA"/>
</dbReference>
<feature type="transmembrane region" description="Helical" evidence="1">
    <location>
        <begin position="40"/>
        <end position="64"/>
    </location>
</feature>